<keyword evidence="5" id="KW-0508">mRNA splicing</keyword>
<sequence length="983" mass="108904">MPRRKHQFLEDDDSDSSEGSEFNVNLDDNDPDLRAERALFENSHKRRRKNGKEDAIYGVFGSDSENEGHGGLGSKRKRSDWTKAPAFVAKGKVDLEKEMEAQEDEAGEGEQDVVDEADEVDSSDDDIEQAEYIEDDEDEDGFKAPPSPRIRDQEEDEPPERLAFAGLGSTRSEPEPPMQNFTRGGIGSSKGGIGSKGGTGSTKGGFGSSTRLGSATVGMGFTKGGIGSTSSAPSEPAIASPAPTKLASTSELPTAFGGNGIPRAQRSFLRSGTSSTSKPSTPLPAHEQAHFNKIGSTLGAQMLAKMGWQAGTGLGATGEGIVIPIESKLRPKKMGIAFKGYREKTEQSKLEAKRRGEVVSDDEEEVLPGQKKKGDAKEKRSDAWKKPKKVKMRVEHKTYEQIVAEAGQEPAASGIGQIIDATGRTPREVASLADISLSSWTPSTDPTRIPEVRHNLRLIVDTCKNDLDGLAREAKALEERKRFIAQENIRLQKKVTDEAELITRLQQVTFVVDDIGAKAKELASVYEATLDDFSPLFSTLLVQYPTEFERYRLDEIVVAAIAPMVRRIVAQWNPLQDPPGLVTTFRTWKQALKVNSFDKPPDTQIDIYGARMVATPPDTEKPMTPFESLLWNVWLPKVRTCLNNEWSPEDPTPAVKLYEAWYTFLPPFVRDNILDQLILPKVSKAVTDWSPKRSTVSLHALVFPWLPYLGLRIDSVLGDAQRKVKSLLRSWVPADGALKDIGGWREVFDKGEWDAMLLKYVLPKLGSLLRDEFRVNPRNQDMEPLKHVLAWSTLLRGSVFVQLLETEFFPKWLDVLHIWLIQPKVSFEEVAQWYSFWKSSFPDSVQSMPGVAHGFTRGLQLMNTAIELGPDAPTMLKRPDLRAEQAIANASKKKPTATKVAPARIQEITFRSIVEEFAASHNLLFIPTGRAHEKSRMPLFRVSSNIGGKGGLLVYVQDDAVWAPDGEEYGAITLEDMVLRANK</sequence>
<feature type="domain" description="G-patch" evidence="9">
    <location>
        <begin position="295"/>
        <end position="341"/>
    </location>
</feature>
<dbReference type="Pfam" id="PF12457">
    <property type="entry name" value="TIP_N"/>
    <property type="match status" value="1"/>
</dbReference>
<dbReference type="SMART" id="SM00443">
    <property type="entry name" value="G_patch"/>
    <property type="match status" value="1"/>
</dbReference>
<dbReference type="OrthoDB" id="4822at2759"/>
<feature type="region of interest" description="Disordered" evidence="8">
    <location>
        <begin position="1"/>
        <end position="211"/>
    </location>
</feature>
<dbReference type="GO" id="GO:0071008">
    <property type="term" value="C:U2-type post-mRNA release spliceosomal complex"/>
    <property type="evidence" value="ECO:0007669"/>
    <property type="project" value="TreeGrafter"/>
</dbReference>
<evidence type="ECO:0000256" key="2">
    <source>
        <dbReference type="ARBA" id="ARBA00010900"/>
    </source>
</evidence>
<feature type="compositionally biased region" description="Low complexity" evidence="8">
    <location>
        <begin position="271"/>
        <end position="284"/>
    </location>
</feature>
<evidence type="ECO:0000256" key="3">
    <source>
        <dbReference type="ARBA" id="ARBA00022664"/>
    </source>
</evidence>
<feature type="compositionally biased region" description="Basic and acidic residues" evidence="8">
    <location>
        <begin position="31"/>
        <end position="43"/>
    </location>
</feature>
<organism evidence="10 11">
    <name type="scientific">Suillus luteus UH-Slu-Lm8-n1</name>
    <dbReference type="NCBI Taxonomy" id="930992"/>
    <lineage>
        <taxon>Eukaryota</taxon>
        <taxon>Fungi</taxon>
        <taxon>Dikarya</taxon>
        <taxon>Basidiomycota</taxon>
        <taxon>Agaricomycotina</taxon>
        <taxon>Agaricomycetes</taxon>
        <taxon>Agaricomycetidae</taxon>
        <taxon>Boletales</taxon>
        <taxon>Suillineae</taxon>
        <taxon>Suillaceae</taxon>
        <taxon>Suillus</taxon>
    </lineage>
</organism>
<feature type="compositionally biased region" description="Basic and acidic residues" evidence="8">
    <location>
        <begin position="91"/>
        <end position="100"/>
    </location>
</feature>
<dbReference type="InterPro" id="IPR045211">
    <property type="entry name" value="TFP11/STIP/Ntr1"/>
</dbReference>
<dbReference type="HOGENOM" id="CLU_007977_2_1_1"/>
<evidence type="ECO:0000256" key="5">
    <source>
        <dbReference type="ARBA" id="ARBA00023187"/>
    </source>
</evidence>
<feature type="coiled-coil region" evidence="7">
    <location>
        <begin position="460"/>
        <end position="494"/>
    </location>
</feature>
<keyword evidence="11" id="KW-1185">Reference proteome</keyword>
<keyword evidence="6" id="KW-0539">Nucleus</keyword>
<evidence type="ECO:0000313" key="10">
    <source>
        <dbReference type="EMBL" id="KIK36768.1"/>
    </source>
</evidence>
<dbReference type="GO" id="GO:0003676">
    <property type="term" value="F:nucleic acid binding"/>
    <property type="evidence" value="ECO:0007669"/>
    <property type="project" value="InterPro"/>
</dbReference>
<protein>
    <recommendedName>
        <fullName evidence="9">G-patch domain-containing protein</fullName>
    </recommendedName>
</protein>
<keyword evidence="7" id="KW-0175">Coiled coil</keyword>
<comment type="similarity">
    <text evidence="2">Belongs to the TFP11/STIP family.</text>
</comment>
<name>A0A0D0AY15_9AGAM</name>
<dbReference type="STRING" id="930992.A0A0D0AY15"/>
<evidence type="ECO:0000313" key="11">
    <source>
        <dbReference type="Proteomes" id="UP000054485"/>
    </source>
</evidence>
<dbReference type="InterPro" id="IPR022783">
    <property type="entry name" value="GCFC_dom"/>
</dbReference>
<dbReference type="PANTHER" id="PTHR23329">
    <property type="entry name" value="TUFTELIN-INTERACTING PROTEIN 11-RELATED"/>
    <property type="match status" value="1"/>
</dbReference>
<keyword evidence="3" id="KW-0507">mRNA processing</keyword>
<dbReference type="Pfam" id="PF07842">
    <property type="entry name" value="GCFC"/>
    <property type="match status" value="1"/>
</dbReference>
<dbReference type="EMBL" id="KN835500">
    <property type="protein sequence ID" value="KIK36768.1"/>
    <property type="molecule type" value="Genomic_DNA"/>
</dbReference>
<feature type="compositionally biased region" description="Gly residues" evidence="8">
    <location>
        <begin position="184"/>
        <end position="207"/>
    </location>
</feature>
<dbReference type="Pfam" id="PF01585">
    <property type="entry name" value="G-patch"/>
    <property type="match status" value="1"/>
</dbReference>
<reference evidence="10 11" key="1">
    <citation type="submission" date="2014-04" db="EMBL/GenBank/DDBJ databases">
        <authorList>
            <consortium name="DOE Joint Genome Institute"/>
            <person name="Kuo A."/>
            <person name="Ruytinx J."/>
            <person name="Rineau F."/>
            <person name="Colpaert J."/>
            <person name="Kohler A."/>
            <person name="Nagy L.G."/>
            <person name="Floudas D."/>
            <person name="Copeland A."/>
            <person name="Barry K.W."/>
            <person name="Cichocki N."/>
            <person name="Veneault-Fourrey C."/>
            <person name="LaButti K."/>
            <person name="Lindquist E.A."/>
            <person name="Lipzen A."/>
            <person name="Lundell T."/>
            <person name="Morin E."/>
            <person name="Murat C."/>
            <person name="Sun H."/>
            <person name="Tunlid A."/>
            <person name="Henrissat B."/>
            <person name="Grigoriev I.V."/>
            <person name="Hibbett D.S."/>
            <person name="Martin F."/>
            <person name="Nordberg H.P."/>
            <person name="Cantor M.N."/>
            <person name="Hua S.X."/>
        </authorList>
    </citation>
    <scope>NUCLEOTIDE SEQUENCE [LARGE SCALE GENOMIC DNA]</scope>
    <source>
        <strain evidence="10 11">UH-Slu-Lm8-n1</strain>
    </source>
</reference>
<feature type="compositionally biased region" description="Basic and acidic residues" evidence="8">
    <location>
        <begin position="344"/>
        <end position="358"/>
    </location>
</feature>
<dbReference type="FunCoup" id="A0A0D0AY15">
    <property type="interactions" value="674"/>
</dbReference>
<dbReference type="GO" id="GO:0000390">
    <property type="term" value="P:spliceosomal complex disassembly"/>
    <property type="evidence" value="ECO:0007669"/>
    <property type="project" value="InterPro"/>
</dbReference>
<comment type="subcellular location">
    <subcellularLocation>
        <location evidence="1">Nucleus</location>
    </subcellularLocation>
</comment>
<evidence type="ECO:0000259" key="9">
    <source>
        <dbReference type="PROSITE" id="PS50174"/>
    </source>
</evidence>
<dbReference type="InterPro" id="IPR022159">
    <property type="entry name" value="STIP/TFIP11_N"/>
</dbReference>
<keyword evidence="4" id="KW-0747">Spliceosome</keyword>
<dbReference type="InterPro" id="IPR000467">
    <property type="entry name" value="G_patch_dom"/>
</dbReference>
<accession>A0A0D0AY15</accession>
<evidence type="ECO:0000256" key="4">
    <source>
        <dbReference type="ARBA" id="ARBA00022728"/>
    </source>
</evidence>
<feature type="compositionally biased region" description="Acidic residues" evidence="8">
    <location>
        <begin position="101"/>
        <end position="140"/>
    </location>
</feature>
<evidence type="ECO:0000256" key="8">
    <source>
        <dbReference type="SAM" id="MobiDB-lite"/>
    </source>
</evidence>
<gene>
    <name evidence="10" type="ORF">CY34DRAFT_811009</name>
</gene>
<reference evidence="11" key="2">
    <citation type="submission" date="2015-01" db="EMBL/GenBank/DDBJ databases">
        <title>Evolutionary Origins and Diversification of the Mycorrhizal Mutualists.</title>
        <authorList>
            <consortium name="DOE Joint Genome Institute"/>
            <consortium name="Mycorrhizal Genomics Consortium"/>
            <person name="Kohler A."/>
            <person name="Kuo A."/>
            <person name="Nagy L.G."/>
            <person name="Floudas D."/>
            <person name="Copeland A."/>
            <person name="Barry K.W."/>
            <person name="Cichocki N."/>
            <person name="Veneault-Fourrey C."/>
            <person name="LaButti K."/>
            <person name="Lindquist E.A."/>
            <person name="Lipzen A."/>
            <person name="Lundell T."/>
            <person name="Morin E."/>
            <person name="Murat C."/>
            <person name="Riley R."/>
            <person name="Ohm R."/>
            <person name="Sun H."/>
            <person name="Tunlid A."/>
            <person name="Henrissat B."/>
            <person name="Grigoriev I.V."/>
            <person name="Hibbett D.S."/>
            <person name="Martin F."/>
        </authorList>
    </citation>
    <scope>NUCLEOTIDE SEQUENCE [LARGE SCALE GENOMIC DNA]</scope>
    <source>
        <strain evidence="11">UH-Slu-Lm8-n1</strain>
    </source>
</reference>
<evidence type="ECO:0000256" key="1">
    <source>
        <dbReference type="ARBA" id="ARBA00004123"/>
    </source>
</evidence>
<feature type="region of interest" description="Disordered" evidence="8">
    <location>
        <begin position="344"/>
        <end position="389"/>
    </location>
</feature>
<dbReference type="Proteomes" id="UP000054485">
    <property type="component" value="Unassembled WGS sequence"/>
</dbReference>
<proteinExistence type="inferred from homology"/>
<feature type="compositionally biased region" description="Basic and acidic residues" evidence="8">
    <location>
        <begin position="372"/>
        <end position="385"/>
    </location>
</feature>
<dbReference type="AlphaFoldDB" id="A0A0D0AY15"/>
<dbReference type="PROSITE" id="PS50174">
    <property type="entry name" value="G_PATCH"/>
    <property type="match status" value="1"/>
</dbReference>
<dbReference type="PANTHER" id="PTHR23329:SF1">
    <property type="entry name" value="TUFTELIN-INTERACTING PROTEIN 11"/>
    <property type="match status" value="1"/>
</dbReference>
<evidence type="ECO:0000256" key="7">
    <source>
        <dbReference type="SAM" id="Coils"/>
    </source>
</evidence>
<feature type="compositionally biased region" description="Low complexity" evidence="8">
    <location>
        <begin position="230"/>
        <end position="243"/>
    </location>
</feature>
<feature type="region of interest" description="Disordered" evidence="8">
    <location>
        <begin position="226"/>
        <end position="286"/>
    </location>
</feature>
<evidence type="ECO:0000256" key="6">
    <source>
        <dbReference type="ARBA" id="ARBA00023242"/>
    </source>
</evidence>
<dbReference type="InParanoid" id="A0A0D0AY15"/>